<dbReference type="PANTHER" id="PTHR42850:SF4">
    <property type="entry name" value="ZINC-DEPENDENT ENDOPOLYPHOSPHATASE"/>
    <property type="match status" value="1"/>
</dbReference>
<organism evidence="2 3">
    <name type="scientific">Bernardetia litoralis (strain ATCC 23117 / DSM 6794 / NBRC 15988 / NCIMB 1366 / Fx l1 / Sio-4)</name>
    <name type="common">Flexibacter litoralis</name>
    <dbReference type="NCBI Taxonomy" id="880071"/>
    <lineage>
        <taxon>Bacteria</taxon>
        <taxon>Pseudomonadati</taxon>
        <taxon>Bacteroidota</taxon>
        <taxon>Cytophagia</taxon>
        <taxon>Cytophagales</taxon>
        <taxon>Bernardetiaceae</taxon>
        <taxon>Bernardetia</taxon>
    </lineage>
</organism>
<dbReference type="OrthoDB" id="9808081at2"/>
<dbReference type="STRING" id="880071.Fleli_1038"/>
<dbReference type="GO" id="GO:0008803">
    <property type="term" value="F:bis(5'-nucleosyl)-tetraphosphatase (symmetrical) activity"/>
    <property type="evidence" value="ECO:0007669"/>
    <property type="project" value="TreeGrafter"/>
</dbReference>
<dbReference type="GO" id="GO:0005737">
    <property type="term" value="C:cytoplasm"/>
    <property type="evidence" value="ECO:0007669"/>
    <property type="project" value="TreeGrafter"/>
</dbReference>
<evidence type="ECO:0000259" key="1">
    <source>
        <dbReference type="Pfam" id="PF00149"/>
    </source>
</evidence>
<dbReference type="PANTHER" id="PTHR42850">
    <property type="entry name" value="METALLOPHOSPHOESTERASE"/>
    <property type="match status" value="1"/>
</dbReference>
<evidence type="ECO:0000313" key="3">
    <source>
        <dbReference type="Proteomes" id="UP000006054"/>
    </source>
</evidence>
<dbReference type="eggNOG" id="COG0639">
    <property type="taxonomic scope" value="Bacteria"/>
</dbReference>
<keyword evidence="2" id="KW-0378">Hydrolase</keyword>
<dbReference type="InterPro" id="IPR029052">
    <property type="entry name" value="Metallo-depent_PP-like"/>
</dbReference>
<dbReference type="HOGENOM" id="CLU_023125_4_2_10"/>
<keyword evidence="3" id="KW-1185">Reference proteome</keyword>
<dbReference type="KEGG" id="fli:Fleli_1038"/>
<feature type="domain" description="Calcineurin-like phosphoesterase" evidence="1">
    <location>
        <begin position="24"/>
        <end position="189"/>
    </location>
</feature>
<proteinExistence type="predicted"/>
<dbReference type="CDD" id="cd00144">
    <property type="entry name" value="MPP_PPP_family"/>
    <property type="match status" value="1"/>
</dbReference>
<dbReference type="GO" id="GO:0016791">
    <property type="term" value="F:phosphatase activity"/>
    <property type="evidence" value="ECO:0007669"/>
    <property type="project" value="TreeGrafter"/>
</dbReference>
<dbReference type="InterPro" id="IPR050126">
    <property type="entry name" value="Ap4A_hydrolase"/>
</dbReference>
<dbReference type="EMBL" id="CP003345">
    <property type="protein sequence ID" value="AFM03483.1"/>
    <property type="molecule type" value="Genomic_DNA"/>
</dbReference>
<name>I4AHP8_BERLS</name>
<evidence type="ECO:0000313" key="2">
    <source>
        <dbReference type="EMBL" id="AFM03483.1"/>
    </source>
</evidence>
<dbReference type="Gene3D" id="3.60.21.10">
    <property type="match status" value="1"/>
</dbReference>
<dbReference type="Pfam" id="PF00149">
    <property type="entry name" value="Metallophos"/>
    <property type="match status" value="1"/>
</dbReference>
<reference evidence="3" key="1">
    <citation type="submission" date="2012-06" db="EMBL/GenBank/DDBJ databases">
        <title>The complete genome of Flexibacter litoralis DSM 6794.</title>
        <authorList>
            <person name="Lucas S."/>
            <person name="Copeland A."/>
            <person name="Lapidus A."/>
            <person name="Glavina del Rio T."/>
            <person name="Dalin E."/>
            <person name="Tice H."/>
            <person name="Bruce D."/>
            <person name="Goodwin L."/>
            <person name="Pitluck S."/>
            <person name="Peters L."/>
            <person name="Ovchinnikova G."/>
            <person name="Lu M."/>
            <person name="Kyrpides N."/>
            <person name="Mavromatis K."/>
            <person name="Ivanova N."/>
            <person name="Brettin T."/>
            <person name="Detter J.C."/>
            <person name="Han C."/>
            <person name="Larimer F."/>
            <person name="Land M."/>
            <person name="Hauser L."/>
            <person name="Markowitz V."/>
            <person name="Cheng J.-F."/>
            <person name="Hugenholtz P."/>
            <person name="Woyke T."/>
            <person name="Wu D."/>
            <person name="Spring S."/>
            <person name="Lang E."/>
            <person name="Kopitz M."/>
            <person name="Brambilla E."/>
            <person name="Klenk H.-P."/>
            <person name="Eisen J.A."/>
        </authorList>
    </citation>
    <scope>NUCLEOTIDE SEQUENCE [LARGE SCALE GENOMIC DNA]</scope>
    <source>
        <strain evidence="3">ATCC 23117 / DSM 6794 / NBRC 15988 / NCIMB 1366 / Sio-4</strain>
    </source>
</reference>
<dbReference type="Proteomes" id="UP000006054">
    <property type="component" value="Chromosome"/>
</dbReference>
<dbReference type="RefSeq" id="WP_014796941.1">
    <property type="nucleotide sequence ID" value="NC_018018.1"/>
</dbReference>
<dbReference type="AlphaFoldDB" id="I4AHP8"/>
<sequence>MNASNIHITRSIPQIDSSKGTRYAISDIHGCAQTFKALIKKINLSTDDQLFLLGDYINKGPDSKGVLDYIIELQKKHSVFCLRGNHEELLMRAHRRAGGDKSIRLVPVLHRGRGLVDENRRILPQYLPFLESLCYYFELEDYYLVHAGFDFEASNPFSEVEKMLWLRYFEVDTSIVGEKRIIHGHVPEYLQFIQEEIDYGCASICIDNGCVYKKRRKAGLGQLLALNLDTLEITLQENIETERSSSRSYFL</sequence>
<dbReference type="InterPro" id="IPR004843">
    <property type="entry name" value="Calcineurin-like_PHP"/>
</dbReference>
<dbReference type="GO" id="GO:0110154">
    <property type="term" value="P:RNA decapping"/>
    <property type="evidence" value="ECO:0007669"/>
    <property type="project" value="TreeGrafter"/>
</dbReference>
<gene>
    <name evidence="2" type="ordered locus">Fleli_1038</name>
</gene>
<accession>I4AHP8</accession>
<dbReference type="SUPFAM" id="SSF56300">
    <property type="entry name" value="Metallo-dependent phosphatases"/>
    <property type="match status" value="1"/>
</dbReference>
<protein>
    <submittedName>
        <fullName evidence="2">Putative phosphohydrolase</fullName>
    </submittedName>
</protein>